<feature type="transmembrane region" description="Helical" evidence="1">
    <location>
        <begin position="12"/>
        <end position="31"/>
    </location>
</feature>
<keyword evidence="1" id="KW-0812">Transmembrane</keyword>
<feature type="transmembrane region" description="Helical" evidence="1">
    <location>
        <begin position="108"/>
        <end position="128"/>
    </location>
</feature>
<dbReference type="PANTHER" id="PTHR35007">
    <property type="entry name" value="INTEGRAL MEMBRANE PROTEIN-RELATED"/>
    <property type="match status" value="1"/>
</dbReference>
<proteinExistence type="predicted"/>
<feature type="non-terminal residue" evidence="2">
    <location>
        <position position="226"/>
    </location>
</feature>
<evidence type="ECO:0000313" key="3">
    <source>
        <dbReference type="Proteomes" id="UP001235064"/>
    </source>
</evidence>
<protein>
    <submittedName>
        <fullName evidence="2">Type II secretion protein F</fullName>
    </submittedName>
</protein>
<feature type="transmembrane region" description="Helical" evidence="1">
    <location>
        <begin position="134"/>
        <end position="154"/>
    </location>
</feature>
<keyword evidence="1" id="KW-1133">Transmembrane helix</keyword>
<dbReference type="RefSeq" id="WP_286289883.1">
    <property type="nucleotide sequence ID" value="NZ_JASXSZ010000005.1"/>
</dbReference>
<name>A0ABT7N2L8_9MICO</name>
<comment type="caution">
    <text evidence="2">The sequence shown here is derived from an EMBL/GenBank/DDBJ whole genome shotgun (WGS) entry which is preliminary data.</text>
</comment>
<organism evidence="2 3">
    <name type="scientific">Microbacterium candidum</name>
    <dbReference type="NCBI Taxonomy" id="3041922"/>
    <lineage>
        <taxon>Bacteria</taxon>
        <taxon>Bacillati</taxon>
        <taxon>Actinomycetota</taxon>
        <taxon>Actinomycetes</taxon>
        <taxon>Micrococcales</taxon>
        <taxon>Microbacteriaceae</taxon>
        <taxon>Microbacterium</taxon>
    </lineage>
</organism>
<evidence type="ECO:0000313" key="2">
    <source>
        <dbReference type="EMBL" id="MDL9980923.1"/>
    </source>
</evidence>
<keyword evidence="3" id="KW-1185">Reference proteome</keyword>
<dbReference type="PANTHER" id="PTHR35007:SF4">
    <property type="entry name" value="CONSERVED TRANSMEMBRANE PROTEIN-RELATED"/>
    <property type="match status" value="1"/>
</dbReference>
<dbReference type="Proteomes" id="UP001235064">
    <property type="component" value="Unassembled WGS sequence"/>
</dbReference>
<reference evidence="2 3" key="1">
    <citation type="submission" date="2023-06" db="EMBL/GenBank/DDBJ databases">
        <title>Microbacterium sp. nov., isolated from a waste landfill.</title>
        <authorList>
            <person name="Wen W."/>
        </authorList>
    </citation>
    <scope>NUCLEOTIDE SEQUENCE [LARGE SCALE GENOMIC DNA]</scope>
    <source>
        <strain evidence="2 3">ASV49</strain>
    </source>
</reference>
<keyword evidence="1" id="KW-0472">Membrane</keyword>
<evidence type="ECO:0000256" key="1">
    <source>
        <dbReference type="SAM" id="Phobius"/>
    </source>
</evidence>
<dbReference type="EMBL" id="JASXSZ010000005">
    <property type="protein sequence ID" value="MDL9980923.1"/>
    <property type="molecule type" value="Genomic_DNA"/>
</dbReference>
<accession>A0ABT7N2L8</accession>
<sequence>MSGFTPTDIALAVVLGTAFGLGVWCLLALIPRWGAPSLSRRIAPYIRDVTDPLGVSLPAAPPASGIPDLARAAFTRAGRLLGGTESVDRRLRQAGWTMDAAAFRGRQLAWGLVGLVAGGAFAVALALLGRASGSAVLIAPVCAAIGLLLCDAHLTGAARGRVRRIEDELPTVLDFLALCLSAGEGVLDALRRVGNIGAGELTAELRTTVLVVGTGSSLADALTALA</sequence>
<gene>
    <name evidence="2" type="ORF">QSV35_16410</name>
</gene>